<reference evidence="3" key="1">
    <citation type="submission" date="2013-07" db="EMBL/GenBank/DDBJ databases">
        <title>The Genome Sequence of Cryptococcus pinus CBS10737.</title>
        <authorList>
            <consortium name="The Broad Institute Genome Sequencing Platform"/>
            <person name="Cuomo C."/>
            <person name="Litvintseva A."/>
            <person name="Chen Y."/>
            <person name="Heitman J."/>
            <person name="Sun S."/>
            <person name="Springer D."/>
            <person name="Dromer F."/>
            <person name="Young S.K."/>
            <person name="Zeng Q."/>
            <person name="Gargeya S."/>
            <person name="Fitzgerald M."/>
            <person name="Abouelleil A."/>
            <person name="Alvarado L."/>
            <person name="Berlin A.M."/>
            <person name="Chapman S.B."/>
            <person name="Dewar J."/>
            <person name="Goldberg J."/>
            <person name="Griggs A."/>
            <person name="Gujja S."/>
            <person name="Hansen M."/>
            <person name="Howarth C."/>
            <person name="Imamovic A."/>
            <person name="Larimer J."/>
            <person name="McCowan C."/>
            <person name="Murphy C."/>
            <person name="Pearson M."/>
            <person name="Priest M."/>
            <person name="Roberts A."/>
            <person name="Saif S."/>
            <person name="Shea T."/>
            <person name="Sykes S."/>
            <person name="Wortman J."/>
            <person name="Nusbaum C."/>
            <person name="Birren B."/>
        </authorList>
    </citation>
    <scope>NUCLEOTIDE SEQUENCE [LARGE SCALE GENOMIC DNA]</scope>
    <source>
        <strain evidence="3">CBS 10737</strain>
    </source>
</reference>
<dbReference type="AlphaFoldDB" id="A0A1B9I5S1"/>
<accession>A0A1B9I5S1</accession>
<keyword evidence="2" id="KW-1133">Transmembrane helix</keyword>
<keyword evidence="5" id="KW-1185">Reference proteome</keyword>
<evidence type="ECO:0000313" key="3">
    <source>
        <dbReference type="EMBL" id="OCF50868.1"/>
    </source>
</evidence>
<organism evidence="3">
    <name type="scientific">Kwoniella pini CBS 10737</name>
    <dbReference type="NCBI Taxonomy" id="1296096"/>
    <lineage>
        <taxon>Eukaryota</taxon>
        <taxon>Fungi</taxon>
        <taxon>Dikarya</taxon>
        <taxon>Basidiomycota</taxon>
        <taxon>Agaricomycotina</taxon>
        <taxon>Tremellomycetes</taxon>
        <taxon>Tremellales</taxon>
        <taxon>Cryptococcaceae</taxon>
        <taxon>Kwoniella</taxon>
    </lineage>
</organism>
<proteinExistence type="predicted"/>
<reference evidence="3" key="3">
    <citation type="submission" date="2016-07" db="EMBL/GenBank/DDBJ databases">
        <title>Evolution of pathogenesis and genome organization in the Tremellales.</title>
        <authorList>
            <person name="Cuomo C."/>
            <person name="Litvintseva A."/>
            <person name="Heitman J."/>
            <person name="Chen Y."/>
            <person name="Sun S."/>
            <person name="Springer D."/>
            <person name="Dromer F."/>
            <person name="Young S."/>
            <person name="Zeng Q."/>
            <person name="Chapman S."/>
            <person name="Gujja S."/>
            <person name="Saif S."/>
            <person name="Birren B."/>
        </authorList>
    </citation>
    <scope>NUCLEOTIDE SEQUENCE</scope>
    <source>
        <strain evidence="3">CBS 10737</strain>
    </source>
</reference>
<dbReference type="KEGG" id="kpin:30171295"/>
<dbReference type="GeneID" id="30171295"/>
<feature type="transmembrane region" description="Helical" evidence="2">
    <location>
        <begin position="59"/>
        <end position="81"/>
    </location>
</feature>
<keyword evidence="2" id="KW-0472">Membrane</keyword>
<evidence type="ECO:0000313" key="5">
    <source>
        <dbReference type="Proteomes" id="UP000094020"/>
    </source>
</evidence>
<evidence type="ECO:0000256" key="1">
    <source>
        <dbReference type="SAM" id="MobiDB-lite"/>
    </source>
</evidence>
<reference evidence="4" key="2">
    <citation type="submission" date="2013-07" db="EMBL/GenBank/DDBJ databases">
        <authorList>
            <consortium name="The Broad Institute Genome Sequencing Platform"/>
            <person name="Cuomo C."/>
            <person name="Litvintseva A."/>
            <person name="Chen Y."/>
            <person name="Heitman J."/>
            <person name="Sun S."/>
            <person name="Springer D."/>
            <person name="Dromer F."/>
            <person name="Young S.K."/>
            <person name="Zeng Q."/>
            <person name="Gargeya S."/>
            <person name="Fitzgerald M."/>
            <person name="Abouelleil A."/>
            <person name="Alvarado L."/>
            <person name="Berlin A.M."/>
            <person name="Chapman S.B."/>
            <person name="Dewar J."/>
            <person name="Goldberg J."/>
            <person name="Griggs A."/>
            <person name="Gujja S."/>
            <person name="Hansen M."/>
            <person name="Howarth C."/>
            <person name="Imamovic A."/>
            <person name="Larimer J."/>
            <person name="McCowan C."/>
            <person name="Murphy C."/>
            <person name="Pearson M."/>
            <person name="Priest M."/>
            <person name="Roberts A."/>
            <person name="Saif S."/>
            <person name="Shea T."/>
            <person name="Sykes S."/>
            <person name="Wortman J."/>
            <person name="Nusbaum C."/>
            <person name="Birren B."/>
        </authorList>
    </citation>
    <scope>NUCLEOTIDE SEQUENCE</scope>
    <source>
        <strain evidence="4">CBS 10737</strain>
    </source>
</reference>
<dbReference type="RefSeq" id="XP_019012087.1">
    <property type="nucleotide sequence ID" value="XM_019154684.1"/>
</dbReference>
<dbReference type="OrthoDB" id="2564970at2759"/>
<feature type="region of interest" description="Disordered" evidence="1">
    <location>
        <begin position="264"/>
        <end position="305"/>
    </location>
</feature>
<evidence type="ECO:0000256" key="2">
    <source>
        <dbReference type="SAM" id="Phobius"/>
    </source>
</evidence>
<reference evidence="4" key="4">
    <citation type="submission" date="2024-02" db="EMBL/GenBank/DDBJ databases">
        <title>Comparative genomics of Cryptococcus and Kwoniella reveals pathogenesis evolution and contrasting modes of karyotype evolution via chromosome fusion or intercentromeric recombination.</title>
        <authorList>
            <person name="Coelho M.A."/>
            <person name="David-Palma M."/>
            <person name="Shea T."/>
            <person name="Bowers K."/>
            <person name="McGinley-Smith S."/>
            <person name="Mohammad A.W."/>
            <person name="Gnirke A."/>
            <person name="Yurkov A.M."/>
            <person name="Nowrousian M."/>
            <person name="Sun S."/>
            <person name="Cuomo C.A."/>
            <person name="Heitman J."/>
        </authorList>
    </citation>
    <scope>NUCLEOTIDE SEQUENCE</scope>
    <source>
        <strain evidence="4">CBS 10737</strain>
    </source>
</reference>
<sequence>MAPFSPLPPSHIQISKGFQPPKFPMFFGQTKLRQHDFSQIPLRPSKSNRRQTIFQGGHLSFGILICLFISSLWLIAAFSAAQLSLSPPSPSDLVYLESEGLAVTDFEIGSSWGEVGLFETNSWRRIRNTENQIISDLEVEGSNRWKRNEAVLEKLKESTLDPPKFTTPILGSDPITSEQLLTVLVNEPADSQESELIERGEKTWAKNRIEAEVKYEPDFAQQQSSMDSTFETLTSDQKDTIHPQLNALHEENKAASEIAYPITGSESTATGGELMSLRREGNSHSPASRRHRHNHEDEDVVDGGI</sequence>
<keyword evidence="2" id="KW-0812">Transmembrane</keyword>
<dbReference type="EMBL" id="KI894009">
    <property type="protein sequence ID" value="OCF50868.1"/>
    <property type="molecule type" value="Genomic_DNA"/>
</dbReference>
<gene>
    <name evidence="3" type="ORF">I206_02926</name>
    <name evidence="4" type="ORF">I206_102575</name>
</gene>
<evidence type="ECO:0000313" key="4">
    <source>
        <dbReference type="EMBL" id="WWC68644.1"/>
    </source>
</evidence>
<name>A0A1B9I5S1_9TREE</name>
<dbReference type="Proteomes" id="UP000094020">
    <property type="component" value="Chromosome 3"/>
</dbReference>
<dbReference type="EMBL" id="CP144521">
    <property type="protein sequence ID" value="WWC68644.1"/>
    <property type="molecule type" value="Genomic_DNA"/>
</dbReference>
<protein>
    <submittedName>
        <fullName evidence="3">Uncharacterized protein</fullName>
    </submittedName>
</protein>